<keyword evidence="1" id="KW-0812">Transmembrane</keyword>
<dbReference type="GO" id="GO:0016020">
    <property type="term" value="C:membrane"/>
    <property type="evidence" value="ECO:0007669"/>
    <property type="project" value="TreeGrafter"/>
</dbReference>
<feature type="transmembrane region" description="Helical" evidence="1">
    <location>
        <begin position="123"/>
        <end position="142"/>
    </location>
</feature>
<dbReference type="PANTHER" id="PTHR23028:SF53">
    <property type="entry name" value="ACYL_TRANSF_3 DOMAIN-CONTAINING PROTEIN"/>
    <property type="match status" value="1"/>
</dbReference>
<proteinExistence type="predicted"/>
<comment type="caution">
    <text evidence="3">The sequence shown here is derived from an EMBL/GenBank/DDBJ whole genome shotgun (WGS) entry which is preliminary data.</text>
</comment>
<reference evidence="3 4" key="1">
    <citation type="submission" date="2019-09" db="EMBL/GenBank/DDBJ databases">
        <title>Chitinophaga ginsengihumi sp. nov., isolated from soil of ginseng rhizosphere.</title>
        <authorList>
            <person name="Lee J."/>
        </authorList>
    </citation>
    <scope>NUCLEOTIDE SEQUENCE [LARGE SCALE GENOMIC DNA]</scope>
    <source>
        <strain evidence="3 4">BN140078</strain>
    </source>
</reference>
<dbReference type="Pfam" id="PF01757">
    <property type="entry name" value="Acyl_transf_3"/>
    <property type="match status" value="1"/>
</dbReference>
<feature type="transmembrane region" description="Helical" evidence="1">
    <location>
        <begin position="48"/>
        <end position="66"/>
    </location>
</feature>
<organism evidence="3 4">
    <name type="scientific">Chitinophaga agrisoli</name>
    <dbReference type="NCBI Taxonomy" id="2607653"/>
    <lineage>
        <taxon>Bacteria</taxon>
        <taxon>Pseudomonadati</taxon>
        <taxon>Bacteroidota</taxon>
        <taxon>Chitinophagia</taxon>
        <taxon>Chitinophagales</taxon>
        <taxon>Chitinophagaceae</taxon>
        <taxon>Chitinophaga</taxon>
    </lineage>
</organism>
<dbReference type="PANTHER" id="PTHR23028">
    <property type="entry name" value="ACETYLTRANSFERASE"/>
    <property type="match status" value="1"/>
</dbReference>
<name>A0A5B2VIL6_9BACT</name>
<protein>
    <submittedName>
        <fullName evidence="3">Acyltransferase</fullName>
    </submittedName>
</protein>
<keyword evidence="1" id="KW-1133">Transmembrane helix</keyword>
<dbReference type="AlphaFoldDB" id="A0A5B2VIL6"/>
<keyword evidence="4" id="KW-1185">Reference proteome</keyword>
<feature type="transmembrane region" description="Helical" evidence="1">
    <location>
        <begin position="315"/>
        <end position="336"/>
    </location>
</feature>
<dbReference type="RefSeq" id="WP_149840602.1">
    <property type="nucleotide sequence ID" value="NZ_VUOC01000004.1"/>
</dbReference>
<evidence type="ECO:0000313" key="3">
    <source>
        <dbReference type="EMBL" id="KAA2239423.1"/>
    </source>
</evidence>
<reference evidence="3 4" key="2">
    <citation type="submission" date="2019-09" db="EMBL/GenBank/DDBJ databases">
        <authorList>
            <person name="Jin C."/>
        </authorList>
    </citation>
    <scope>NUCLEOTIDE SEQUENCE [LARGE SCALE GENOMIC DNA]</scope>
    <source>
        <strain evidence="3 4">BN140078</strain>
    </source>
</reference>
<dbReference type="InterPro" id="IPR050879">
    <property type="entry name" value="Acyltransferase_3"/>
</dbReference>
<evidence type="ECO:0000256" key="1">
    <source>
        <dbReference type="SAM" id="Phobius"/>
    </source>
</evidence>
<dbReference type="Proteomes" id="UP000324611">
    <property type="component" value="Unassembled WGS sequence"/>
</dbReference>
<feature type="transmembrane region" description="Helical" evidence="1">
    <location>
        <begin position="348"/>
        <end position="369"/>
    </location>
</feature>
<feature type="transmembrane region" description="Helical" evidence="1">
    <location>
        <begin position="273"/>
        <end position="294"/>
    </location>
</feature>
<feature type="transmembrane region" description="Helical" evidence="1">
    <location>
        <begin position="87"/>
        <end position="111"/>
    </location>
</feature>
<evidence type="ECO:0000259" key="2">
    <source>
        <dbReference type="Pfam" id="PF01757"/>
    </source>
</evidence>
<feature type="domain" description="Acyltransferase 3" evidence="2">
    <location>
        <begin position="6"/>
        <end position="345"/>
    </location>
</feature>
<feature type="transmembrane region" description="Helical" evidence="1">
    <location>
        <begin position="246"/>
        <end position="267"/>
    </location>
</feature>
<keyword evidence="3" id="KW-0012">Acyltransferase</keyword>
<dbReference type="InterPro" id="IPR002656">
    <property type="entry name" value="Acyl_transf_3_dom"/>
</dbReference>
<dbReference type="EMBL" id="VUOC01000004">
    <property type="protein sequence ID" value="KAA2239423.1"/>
    <property type="molecule type" value="Genomic_DNA"/>
</dbReference>
<accession>A0A5B2VIL6</accession>
<dbReference type="GO" id="GO:0016747">
    <property type="term" value="F:acyltransferase activity, transferring groups other than amino-acyl groups"/>
    <property type="evidence" value="ECO:0007669"/>
    <property type="project" value="InterPro"/>
</dbReference>
<keyword evidence="3" id="KW-0808">Transferase</keyword>
<evidence type="ECO:0000313" key="4">
    <source>
        <dbReference type="Proteomes" id="UP000324611"/>
    </source>
</evidence>
<keyword evidence="1" id="KW-0472">Membrane</keyword>
<sequence>MKVYFKNLDGLRFIAAFLVLIHHAEFFKQNAVEGVSAVYYEYTKQFGLLGVNLFFVLSGFLISYLLMEEQRRTSTIDIRNFYIRRILRIWPLYFFYGLSVTLLFPVVPGWLGIHNQAPDWQMTLINLLFLVLFAVNMQLAFFKYNEGIAEITWSVCMEEQFYLGWPWLIRRYNKRILQLFGILVAVSMLTKTLFFVLMAQGYITEHRMKLINYVFILNGLELFGMGMLGAWFFFNRGRYKMIYERLFHKAAQWIMWTVALLFAMNIFPLPATFRYFFGHGLAAALFCYIILAAVAERSVVNFEQPLLRMLGKISYGIYLYHTVVCQLTILLFVRVLKAPAGSFIVYDVIYPLTCLLFTAVISYASYQLLEKRFLEIKQKISVIKTRI</sequence>
<feature type="transmembrane region" description="Helical" evidence="1">
    <location>
        <begin position="210"/>
        <end position="234"/>
    </location>
</feature>
<feature type="transmembrane region" description="Helical" evidence="1">
    <location>
        <begin position="176"/>
        <end position="198"/>
    </location>
</feature>
<gene>
    <name evidence="3" type="ORF">F0L74_24790</name>
</gene>
<dbReference type="GO" id="GO:0000271">
    <property type="term" value="P:polysaccharide biosynthetic process"/>
    <property type="evidence" value="ECO:0007669"/>
    <property type="project" value="TreeGrafter"/>
</dbReference>